<gene>
    <name evidence="7" type="ORF">PROFUN_11518</name>
</gene>
<feature type="region of interest" description="Disordered" evidence="4">
    <location>
        <begin position="684"/>
        <end position="724"/>
    </location>
</feature>
<dbReference type="GO" id="GO:0001784">
    <property type="term" value="F:phosphotyrosine residue binding"/>
    <property type="evidence" value="ECO:0007669"/>
    <property type="project" value="InterPro"/>
</dbReference>
<evidence type="ECO:0008006" key="9">
    <source>
        <dbReference type="Google" id="ProtNLM"/>
    </source>
</evidence>
<dbReference type="OrthoDB" id="7237699at2759"/>
<evidence type="ECO:0000259" key="6">
    <source>
        <dbReference type="PROSITE" id="PS51506"/>
    </source>
</evidence>
<evidence type="ECO:0000256" key="1">
    <source>
        <dbReference type="ARBA" id="ARBA00022723"/>
    </source>
</evidence>
<dbReference type="InParanoid" id="A0A2P6N9Z1"/>
<evidence type="ECO:0000256" key="4">
    <source>
        <dbReference type="SAM" id="MobiDB-lite"/>
    </source>
</evidence>
<evidence type="ECO:0000313" key="7">
    <source>
        <dbReference type="EMBL" id="PRP80778.1"/>
    </source>
</evidence>
<sequence>MGQDGKLHPREHPFDNDTTSIDILVEVPLFRVEFSSTRSLERSSYTLWKLLRSDASDLAIFKSRVCYAADISCSNEMSVSASWDKGGALDACKYDAMNFSEGSVTMQTALSGVLSNWSRAVVNHSSTETGLSLEQKAIGNLTDPESEAATSAAKLCGKILEQFKYEQTAGGGDKKPTVDLTEYITIVQFVLFTLDHFLATPPKKRSKVIFAPLLEATKGVAAVVDQLSASSEVFKRTLSSHRMSVRLEQGLFTMYREAFQIHLMDEDNANRRKSKSATKHKKSMIAVQPNSFTTTDFSSHIIDTVARAFWNEHFGVNYFLVSWVSMSRSLLKSCDGVTEENIDNIQCVLDPSRTNFVSVYRFNHFITIFGPLKESSRKALHLVQSPHFQGHMSHTEAIKLLFEEPLNTFVTRLSKTKPDRVIISYVAGELDPNVTPLEPKISNITLYGSPGGYTTENLKQGKSVTHLEEVLGERYAYQLDLMRTEYFFGDMTEQEAVAALQQKSKGTFLVRFEQEVKGNCDLVVSLVTPRRDGTAMIEHYSGLKIQSGQIKYKSDSQQRTFPSLHAFLERIHKVGTPLNFFSLGTVDDMDMPWRRNANNNKWFTCLEFSTRETKPLCGVQRGKFWEIRTYVSSTTGGIVFKRRSDEPYADLPDLPGINIECEDSSLWMNHDDWECALSGIDDGGMKVQSKSHGSTTSHRDPYGKLPDLGGMEIAEPNDRQRSSSPVLFLEKPSPHKFAPYGQLPPILDISEAPSSSTSSRAASPVLSAHQLSPRKEAGRSTSKTIKQYGELPKLTMTSGSGLKVVGTKCSGYAELPPLTGDE</sequence>
<dbReference type="SMART" id="SM00252">
    <property type="entry name" value="SH2"/>
    <property type="match status" value="1"/>
</dbReference>
<protein>
    <recommendedName>
        <fullName evidence="9">SH2 domain-containing protein</fullName>
    </recommendedName>
</protein>
<feature type="region of interest" description="Disordered" evidence="4">
    <location>
        <begin position="748"/>
        <end position="789"/>
    </location>
</feature>
<keyword evidence="1" id="KW-0479">Metal-binding</keyword>
<feature type="compositionally biased region" description="Low complexity" evidence="4">
    <location>
        <begin position="750"/>
        <end position="763"/>
    </location>
</feature>
<keyword evidence="3" id="KW-0727">SH2 domain</keyword>
<dbReference type="InterPro" id="IPR011992">
    <property type="entry name" value="EF-hand-dom_pair"/>
</dbReference>
<dbReference type="GO" id="GO:0005509">
    <property type="term" value="F:calcium ion binding"/>
    <property type="evidence" value="ECO:0007669"/>
    <property type="project" value="InterPro"/>
</dbReference>
<dbReference type="SUPFAM" id="SSF55550">
    <property type="entry name" value="SH2 domain"/>
    <property type="match status" value="2"/>
</dbReference>
<proteinExistence type="predicted"/>
<name>A0A2P6N9Z1_9EUKA</name>
<feature type="domain" description="Cbl-PTB" evidence="6">
    <location>
        <begin position="148"/>
        <end position="468"/>
    </location>
</feature>
<dbReference type="Pfam" id="PF00017">
    <property type="entry name" value="SH2"/>
    <property type="match status" value="1"/>
</dbReference>
<dbReference type="SUPFAM" id="SSF47473">
    <property type="entry name" value="EF-hand"/>
    <property type="match status" value="1"/>
</dbReference>
<dbReference type="PROSITE" id="PS51506">
    <property type="entry name" value="CBL_PTB"/>
    <property type="match status" value="1"/>
</dbReference>
<dbReference type="CDD" id="cd00173">
    <property type="entry name" value="SH2"/>
    <property type="match status" value="2"/>
</dbReference>
<accession>A0A2P6N9Z1</accession>
<evidence type="ECO:0000256" key="2">
    <source>
        <dbReference type="ARBA" id="ARBA00022837"/>
    </source>
</evidence>
<dbReference type="InterPro" id="IPR000980">
    <property type="entry name" value="SH2"/>
</dbReference>
<dbReference type="AlphaFoldDB" id="A0A2P6N9Z1"/>
<organism evidence="7 8">
    <name type="scientific">Planoprotostelium fungivorum</name>
    <dbReference type="NCBI Taxonomy" id="1890364"/>
    <lineage>
        <taxon>Eukaryota</taxon>
        <taxon>Amoebozoa</taxon>
        <taxon>Evosea</taxon>
        <taxon>Variosea</taxon>
        <taxon>Cavosteliida</taxon>
        <taxon>Cavosteliaceae</taxon>
        <taxon>Planoprotostelium</taxon>
    </lineage>
</organism>
<dbReference type="PROSITE" id="PS50001">
    <property type="entry name" value="SH2"/>
    <property type="match status" value="1"/>
</dbReference>
<dbReference type="Gene3D" id="3.30.505.10">
    <property type="entry name" value="SH2 domain"/>
    <property type="match status" value="1"/>
</dbReference>
<dbReference type="InterPro" id="IPR024159">
    <property type="entry name" value="Cbl_PTB"/>
</dbReference>
<dbReference type="Proteomes" id="UP000241769">
    <property type="component" value="Unassembled WGS sequence"/>
</dbReference>
<dbReference type="InterPro" id="IPR036860">
    <property type="entry name" value="SH2_dom_sf"/>
</dbReference>
<evidence type="ECO:0000313" key="8">
    <source>
        <dbReference type="Proteomes" id="UP000241769"/>
    </source>
</evidence>
<feature type="domain" description="SH2" evidence="5">
    <location>
        <begin position="486"/>
        <end position="593"/>
    </location>
</feature>
<keyword evidence="2" id="KW-0106">Calcium</keyword>
<dbReference type="EMBL" id="MDYQ01000138">
    <property type="protein sequence ID" value="PRP80778.1"/>
    <property type="molecule type" value="Genomic_DNA"/>
</dbReference>
<dbReference type="InterPro" id="IPR014741">
    <property type="entry name" value="Adaptor_Cbl_EF_hand-like"/>
</dbReference>
<reference evidence="7 8" key="1">
    <citation type="journal article" date="2018" name="Genome Biol. Evol.">
        <title>Multiple Roots of Fruiting Body Formation in Amoebozoa.</title>
        <authorList>
            <person name="Hillmann F."/>
            <person name="Forbes G."/>
            <person name="Novohradska S."/>
            <person name="Ferling I."/>
            <person name="Riege K."/>
            <person name="Groth M."/>
            <person name="Westermann M."/>
            <person name="Marz M."/>
            <person name="Spaller T."/>
            <person name="Winckler T."/>
            <person name="Schaap P."/>
            <person name="Glockner G."/>
        </authorList>
    </citation>
    <scope>NUCLEOTIDE SEQUENCE [LARGE SCALE GENOMIC DNA]</scope>
    <source>
        <strain evidence="7 8">Jena</strain>
    </source>
</reference>
<evidence type="ECO:0000256" key="3">
    <source>
        <dbReference type="PROSITE-ProRule" id="PRU00191"/>
    </source>
</evidence>
<dbReference type="Gene3D" id="1.10.238.10">
    <property type="entry name" value="EF-hand"/>
    <property type="match status" value="1"/>
</dbReference>
<dbReference type="Pfam" id="PF02761">
    <property type="entry name" value="Cbl_N2"/>
    <property type="match status" value="1"/>
</dbReference>
<comment type="caution">
    <text evidence="7">The sequence shown here is derived from an EMBL/GenBank/DDBJ whole genome shotgun (WGS) entry which is preliminary data.</text>
</comment>
<keyword evidence="8" id="KW-1185">Reference proteome</keyword>
<evidence type="ECO:0000259" key="5">
    <source>
        <dbReference type="PROSITE" id="PS50001"/>
    </source>
</evidence>